<feature type="transmembrane region" description="Helical" evidence="5">
    <location>
        <begin position="158"/>
        <end position="176"/>
    </location>
</feature>
<protein>
    <submittedName>
        <fullName evidence="7">EamA family transporter</fullName>
    </submittedName>
</protein>
<evidence type="ECO:0000256" key="1">
    <source>
        <dbReference type="ARBA" id="ARBA00004141"/>
    </source>
</evidence>
<dbReference type="GO" id="GO:0016020">
    <property type="term" value="C:membrane"/>
    <property type="evidence" value="ECO:0007669"/>
    <property type="project" value="UniProtKB-SubCell"/>
</dbReference>
<feature type="transmembrane region" description="Helical" evidence="5">
    <location>
        <begin position="107"/>
        <end position="126"/>
    </location>
</feature>
<feature type="transmembrane region" description="Helical" evidence="5">
    <location>
        <begin position="135"/>
        <end position="152"/>
    </location>
</feature>
<feature type="domain" description="EamA" evidence="6">
    <location>
        <begin position="18"/>
        <end position="148"/>
    </location>
</feature>
<sequence>MSADYLARPRARPPMVVAALWMVGSLFSFSAMAVAVRELSEDIGTFQLLTIRSAIGLLVISALLTRYGWKKIRSDNLKLHLARNLVHFGGQFGWFFAIGFIPLAAVFAIEFTVPLWTMMFAALLLGERISTSRRLAVLLGVIGILVIVRPGWSALHPASLVMLLGAIAYALSHTLTKKLTGVDSPLCILFYMMLVQLPLGLVPALFDWTTPQPEHWPWLAIIGMTGLTAHYCMVRALLLADATVVVPLDFLRLPFIALVGYLLYGEQLDGFLVAGAALILVGNGMNILAERRKQC</sequence>
<keyword evidence="3 5" id="KW-1133">Transmembrane helix</keyword>
<dbReference type="SUPFAM" id="SSF103481">
    <property type="entry name" value="Multidrug resistance efflux transporter EmrE"/>
    <property type="match status" value="2"/>
</dbReference>
<reference evidence="7 8" key="1">
    <citation type="submission" date="2018-03" db="EMBL/GenBank/DDBJ databases">
        <title>Marinobacter brunus sp. nov., a marine bacterium of Gamma-proteobacteria isolated from the surface seawater of the South China Sea.</title>
        <authorList>
            <person name="Cheng H."/>
            <person name="Wu Y.-H."/>
            <person name="Xamxidin M."/>
            <person name="Xu X.-W."/>
        </authorList>
    </citation>
    <scope>NUCLEOTIDE SEQUENCE [LARGE SCALE GENOMIC DNA]</scope>
    <source>
        <strain evidence="7 8">NH169-3</strain>
    </source>
</reference>
<feature type="transmembrane region" description="Helical" evidence="5">
    <location>
        <begin position="81"/>
        <end position="101"/>
    </location>
</feature>
<dbReference type="RefSeq" id="WP_106765738.1">
    <property type="nucleotide sequence ID" value="NZ_PXNP01000111.1"/>
</dbReference>
<dbReference type="Pfam" id="PF00892">
    <property type="entry name" value="EamA"/>
    <property type="match status" value="2"/>
</dbReference>
<name>A0A2T1K4A0_9GAMM</name>
<gene>
    <name evidence="7" type="ORF">C7H09_19590</name>
</gene>
<comment type="subcellular location">
    <subcellularLocation>
        <location evidence="1">Membrane</location>
        <topology evidence="1">Multi-pass membrane protein</topology>
    </subcellularLocation>
</comment>
<dbReference type="InterPro" id="IPR037185">
    <property type="entry name" value="EmrE-like"/>
</dbReference>
<evidence type="ECO:0000256" key="5">
    <source>
        <dbReference type="SAM" id="Phobius"/>
    </source>
</evidence>
<dbReference type="InterPro" id="IPR000620">
    <property type="entry name" value="EamA_dom"/>
</dbReference>
<proteinExistence type="predicted"/>
<keyword evidence="2 5" id="KW-0812">Transmembrane</keyword>
<evidence type="ECO:0000256" key="4">
    <source>
        <dbReference type="ARBA" id="ARBA00023136"/>
    </source>
</evidence>
<feature type="transmembrane region" description="Helical" evidence="5">
    <location>
        <begin position="245"/>
        <end position="264"/>
    </location>
</feature>
<feature type="transmembrane region" description="Helical" evidence="5">
    <location>
        <begin position="188"/>
        <end position="206"/>
    </location>
</feature>
<keyword evidence="8" id="KW-1185">Reference proteome</keyword>
<feature type="domain" description="EamA" evidence="6">
    <location>
        <begin position="159"/>
        <end position="282"/>
    </location>
</feature>
<dbReference type="EMBL" id="PXNP01000111">
    <property type="protein sequence ID" value="PSF04583.1"/>
    <property type="molecule type" value="Genomic_DNA"/>
</dbReference>
<evidence type="ECO:0000259" key="6">
    <source>
        <dbReference type="Pfam" id="PF00892"/>
    </source>
</evidence>
<dbReference type="OrthoDB" id="148351at2"/>
<comment type="caution">
    <text evidence="7">The sequence shown here is derived from an EMBL/GenBank/DDBJ whole genome shotgun (WGS) entry which is preliminary data.</text>
</comment>
<dbReference type="PANTHER" id="PTHR22911:SF6">
    <property type="entry name" value="SOLUTE CARRIER FAMILY 35 MEMBER G1"/>
    <property type="match status" value="1"/>
</dbReference>
<evidence type="ECO:0000256" key="2">
    <source>
        <dbReference type="ARBA" id="ARBA00022692"/>
    </source>
</evidence>
<accession>A0A2T1K4A0</accession>
<feature type="transmembrane region" description="Helical" evidence="5">
    <location>
        <begin position="49"/>
        <end position="69"/>
    </location>
</feature>
<dbReference type="PANTHER" id="PTHR22911">
    <property type="entry name" value="ACYL-MALONYL CONDENSING ENZYME-RELATED"/>
    <property type="match status" value="1"/>
</dbReference>
<feature type="transmembrane region" description="Helical" evidence="5">
    <location>
        <begin position="218"/>
        <end position="238"/>
    </location>
</feature>
<keyword evidence="4 5" id="KW-0472">Membrane</keyword>
<evidence type="ECO:0000256" key="3">
    <source>
        <dbReference type="ARBA" id="ARBA00022989"/>
    </source>
</evidence>
<dbReference type="Proteomes" id="UP000239866">
    <property type="component" value="Unassembled WGS sequence"/>
</dbReference>
<evidence type="ECO:0000313" key="7">
    <source>
        <dbReference type="EMBL" id="PSF04583.1"/>
    </source>
</evidence>
<evidence type="ECO:0000313" key="8">
    <source>
        <dbReference type="Proteomes" id="UP000239866"/>
    </source>
</evidence>
<organism evidence="7 8">
    <name type="scientific">Marinobacter fuscus</name>
    <dbReference type="NCBI Taxonomy" id="2109942"/>
    <lineage>
        <taxon>Bacteria</taxon>
        <taxon>Pseudomonadati</taxon>
        <taxon>Pseudomonadota</taxon>
        <taxon>Gammaproteobacteria</taxon>
        <taxon>Pseudomonadales</taxon>
        <taxon>Marinobacteraceae</taxon>
        <taxon>Marinobacter</taxon>
    </lineage>
</organism>
<dbReference type="AlphaFoldDB" id="A0A2T1K4A0"/>
<feature type="transmembrane region" description="Helical" evidence="5">
    <location>
        <begin position="270"/>
        <end position="289"/>
    </location>
</feature>